<dbReference type="PANTHER" id="PTHR13847:SF287">
    <property type="entry name" value="FAD-DEPENDENT OXIDOREDUCTASE DOMAIN-CONTAINING PROTEIN 1"/>
    <property type="match status" value="1"/>
</dbReference>
<evidence type="ECO:0000313" key="4">
    <source>
        <dbReference type="Proteomes" id="UP000001175"/>
    </source>
</evidence>
<dbReference type="Gene3D" id="3.50.50.60">
    <property type="entry name" value="FAD/NAD(P)-binding domain"/>
    <property type="match status" value="1"/>
</dbReference>
<dbReference type="PANTHER" id="PTHR13847">
    <property type="entry name" value="SARCOSINE DEHYDROGENASE-RELATED"/>
    <property type="match status" value="1"/>
</dbReference>
<dbReference type="GO" id="GO:0016491">
    <property type="term" value="F:oxidoreductase activity"/>
    <property type="evidence" value="ECO:0007669"/>
    <property type="project" value="UniProtKB-KW"/>
</dbReference>
<dbReference type="InterPro" id="IPR006076">
    <property type="entry name" value="FAD-dep_OxRdtase"/>
</dbReference>
<accession>A0A0H3K7K8</accession>
<evidence type="ECO:0000256" key="1">
    <source>
        <dbReference type="ARBA" id="ARBA00023002"/>
    </source>
</evidence>
<dbReference type="SUPFAM" id="SSF51905">
    <property type="entry name" value="FAD/NAD(P)-binding domain"/>
    <property type="match status" value="1"/>
</dbReference>
<evidence type="ECO:0000313" key="3">
    <source>
        <dbReference type="EMBL" id="BAD80109.1"/>
    </source>
</evidence>
<dbReference type="InterPro" id="IPR036188">
    <property type="entry name" value="FAD/NAD-bd_sf"/>
</dbReference>
<name>A0A0H3K7K8_SYNP6</name>
<evidence type="ECO:0000259" key="2">
    <source>
        <dbReference type="Pfam" id="PF01266"/>
    </source>
</evidence>
<organism evidence="3 4">
    <name type="scientific">Synechococcus sp. (strain ATCC 27144 / PCC 6301 / SAUG 1402/1)</name>
    <name type="common">Anacystis nidulans</name>
    <dbReference type="NCBI Taxonomy" id="269084"/>
    <lineage>
        <taxon>Bacteria</taxon>
        <taxon>Bacillati</taxon>
        <taxon>Cyanobacteriota</taxon>
        <taxon>Cyanophyceae</taxon>
        <taxon>Synechococcales</taxon>
        <taxon>Synechococcaceae</taxon>
        <taxon>Synechococcus</taxon>
    </lineage>
</organism>
<dbReference type="GeneID" id="72431058"/>
<protein>
    <recommendedName>
        <fullName evidence="2">FAD dependent oxidoreductase domain-containing protein</fullName>
    </recommendedName>
</protein>
<dbReference type="RefSeq" id="WP_011244229.1">
    <property type="nucleotide sequence ID" value="NC_006576.1"/>
</dbReference>
<proteinExistence type="predicted"/>
<gene>
    <name evidence="3" type="ordered locus">syc1919_d</name>
</gene>
<dbReference type="AlphaFoldDB" id="A0A0H3K7K8"/>
<dbReference type="Gene3D" id="3.30.9.10">
    <property type="entry name" value="D-Amino Acid Oxidase, subunit A, domain 2"/>
    <property type="match status" value="1"/>
</dbReference>
<dbReference type="eggNOG" id="COG0665">
    <property type="taxonomic scope" value="Bacteria"/>
</dbReference>
<sequence>MDWLVIGAGLTGVAIAYELQRQGAKVQLVDPQQPASQASRFSYGGAPFWSASRPAIADLFAESQQIYADLSAETGLTLGSDRQILLTCSHVDHIAIAQDLFATLAQPPQLLDRTEAIAQEPLLAEGNTVAAFVNSHPLYDPETVVQAYRQAFLAIGGQVCCDRLKAIHPQVQGSLGTYAADRLVMATGASSYQWARSLGYRWPLYFSHAEILETPPLDLRLQAIVMPALQQRFQIEQQAGQYAWDSDHPPAEFVSILDAGAVQLSDRRYRLGQISRLAASPADQLSPTASEQSIRSALAPVLPAVSVLPGDRHHCCVSFSTDGLPIAGNTPEHPQIYWFTGVSGPFAWVPGLARALAQTWLQAAGDNGIWSALSPQRWMSP</sequence>
<dbReference type="GO" id="GO:0005737">
    <property type="term" value="C:cytoplasm"/>
    <property type="evidence" value="ECO:0007669"/>
    <property type="project" value="TreeGrafter"/>
</dbReference>
<dbReference type="KEGG" id="syc:syc1919_d"/>
<dbReference type="Pfam" id="PF01266">
    <property type="entry name" value="DAO"/>
    <property type="match status" value="1"/>
</dbReference>
<feature type="domain" description="FAD dependent oxidoreductase" evidence="2">
    <location>
        <begin position="2"/>
        <end position="358"/>
    </location>
</feature>
<dbReference type="Proteomes" id="UP000001175">
    <property type="component" value="Chromosome"/>
</dbReference>
<keyword evidence="1" id="KW-0560">Oxidoreductase</keyword>
<dbReference type="EMBL" id="AP008231">
    <property type="protein sequence ID" value="BAD80109.1"/>
    <property type="molecule type" value="Genomic_DNA"/>
</dbReference>
<reference evidence="3 4" key="1">
    <citation type="journal article" date="2007" name="Photosyn. Res.">
        <title>Complete nucleotide sequence of the freshwater unicellular cyanobacterium Synechococcus elongatus PCC 6301 chromosome: gene content and organization.</title>
        <authorList>
            <person name="Sugita C."/>
            <person name="Ogata K."/>
            <person name="Shikata M."/>
            <person name="Jikuya H."/>
            <person name="Takano J."/>
            <person name="Furumichi M."/>
            <person name="Kanehisa M."/>
            <person name="Omata T."/>
            <person name="Sugiura M."/>
            <person name="Sugita M."/>
        </authorList>
    </citation>
    <scope>NUCLEOTIDE SEQUENCE [LARGE SCALE GENOMIC DNA]</scope>
    <source>
        <strain evidence="4">ATCC 27144 / PCC 6301 / SAUG 1402/1</strain>
    </source>
</reference>